<dbReference type="RefSeq" id="WP_200259585.1">
    <property type="nucleotide sequence ID" value="NZ_NRSH01000095.1"/>
</dbReference>
<dbReference type="InterPro" id="IPR027396">
    <property type="entry name" value="DsrEFH-like"/>
</dbReference>
<proteinExistence type="predicted"/>
<gene>
    <name evidence="1" type="primary">dsrH</name>
    <name evidence="1" type="ORF">CKO13_08545</name>
</gene>
<sequence>MLHTVNKSPLQTRDLDSCLEHLAGERLLLIEDGVYAAVAAGEASAKLRGPAAEGRVYALGPDLEARGIGHDALADGVEVVDYAGFVQLVAEHGPHQAWL</sequence>
<dbReference type="EMBL" id="NRSH01000095">
    <property type="protein sequence ID" value="MBK1727068.1"/>
    <property type="molecule type" value="Genomic_DNA"/>
</dbReference>
<dbReference type="PANTHER" id="PTHR37526:SF1">
    <property type="entry name" value="PROTEIN TUSB"/>
    <property type="match status" value="1"/>
</dbReference>
<dbReference type="SUPFAM" id="SSF75169">
    <property type="entry name" value="DsrEFH-like"/>
    <property type="match status" value="1"/>
</dbReference>
<name>A0ABS1E5P5_9GAMM</name>
<reference evidence="1 2" key="1">
    <citation type="journal article" date="2020" name="Microorganisms">
        <title>Osmotic Adaptation and Compatible Solute Biosynthesis of Phototrophic Bacteria as Revealed from Genome Analyses.</title>
        <authorList>
            <person name="Imhoff J.F."/>
            <person name="Rahn T."/>
            <person name="Kunzel S."/>
            <person name="Keller A."/>
            <person name="Neulinger S.C."/>
        </authorList>
    </citation>
    <scope>NUCLEOTIDE SEQUENCE [LARGE SCALE GENOMIC DNA]</scope>
    <source>
        <strain evidence="1 2">DSM 15116</strain>
    </source>
</reference>
<dbReference type="Proteomes" id="UP000738126">
    <property type="component" value="Unassembled WGS sequence"/>
</dbReference>
<dbReference type="NCBIfam" id="TIGR03011">
    <property type="entry name" value="sulf_tusB_dsrH"/>
    <property type="match status" value="1"/>
</dbReference>
<evidence type="ECO:0000313" key="2">
    <source>
        <dbReference type="Proteomes" id="UP000738126"/>
    </source>
</evidence>
<comment type="caution">
    <text evidence="1">The sequence shown here is derived from an EMBL/GenBank/DDBJ whole genome shotgun (WGS) entry which is preliminary data.</text>
</comment>
<dbReference type="InterPro" id="IPR007215">
    <property type="entry name" value="Sulphur_relay_TusB/DsrH"/>
</dbReference>
<protein>
    <submittedName>
        <fullName evidence="1">Sulfurtransferase complex subunit TusB</fullName>
    </submittedName>
</protein>
<dbReference type="Gene3D" id="3.40.1260.10">
    <property type="entry name" value="DsrEFH-like"/>
    <property type="match status" value="1"/>
</dbReference>
<organism evidence="1 2">
    <name type="scientific">Halorhodospira neutriphila</name>
    <dbReference type="NCBI Taxonomy" id="168379"/>
    <lineage>
        <taxon>Bacteria</taxon>
        <taxon>Pseudomonadati</taxon>
        <taxon>Pseudomonadota</taxon>
        <taxon>Gammaproteobacteria</taxon>
        <taxon>Chromatiales</taxon>
        <taxon>Ectothiorhodospiraceae</taxon>
        <taxon>Halorhodospira</taxon>
    </lineage>
</organism>
<keyword evidence="2" id="KW-1185">Reference proteome</keyword>
<evidence type="ECO:0000313" key="1">
    <source>
        <dbReference type="EMBL" id="MBK1727068.1"/>
    </source>
</evidence>
<dbReference type="PANTHER" id="PTHR37526">
    <property type="entry name" value="PROTEIN TUSB"/>
    <property type="match status" value="1"/>
</dbReference>
<dbReference type="Pfam" id="PF04077">
    <property type="entry name" value="DsrH"/>
    <property type="match status" value="1"/>
</dbReference>
<accession>A0ABS1E5P5</accession>